<proteinExistence type="inferred from homology"/>
<name>A0ABV8PJ03_9FLAO</name>
<comment type="similarity">
    <text evidence="1">Belongs to the FAH family.</text>
</comment>
<organism evidence="4 5">
    <name type="scientific">Flagellimonas marina</name>
    <dbReference type="NCBI Taxonomy" id="1775168"/>
    <lineage>
        <taxon>Bacteria</taxon>
        <taxon>Pseudomonadati</taxon>
        <taxon>Bacteroidota</taxon>
        <taxon>Flavobacteriia</taxon>
        <taxon>Flavobacteriales</taxon>
        <taxon>Flavobacteriaceae</taxon>
        <taxon>Flagellimonas</taxon>
    </lineage>
</organism>
<evidence type="ECO:0000256" key="2">
    <source>
        <dbReference type="ARBA" id="ARBA00022723"/>
    </source>
</evidence>
<reference evidence="5" key="1">
    <citation type="journal article" date="2019" name="Int. J. Syst. Evol. Microbiol.">
        <title>The Global Catalogue of Microorganisms (GCM) 10K type strain sequencing project: providing services to taxonomists for standard genome sequencing and annotation.</title>
        <authorList>
            <consortium name="The Broad Institute Genomics Platform"/>
            <consortium name="The Broad Institute Genome Sequencing Center for Infectious Disease"/>
            <person name="Wu L."/>
            <person name="Ma J."/>
        </authorList>
    </citation>
    <scope>NUCLEOTIDE SEQUENCE [LARGE SCALE GENOMIC DNA]</scope>
    <source>
        <strain evidence="5">CGMCC 1.15774</strain>
    </source>
</reference>
<feature type="domain" description="Fumarylacetoacetase-like C-terminal" evidence="3">
    <location>
        <begin position="84"/>
        <end position="276"/>
    </location>
</feature>
<dbReference type="PANTHER" id="PTHR42796">
    <property type="entry name" value="FUMARYLACETOACETATE HYDROLASE DOMAIN-CONTAINING PROTEIN 2A-RELATED"/>
    <property type="match status" value="1"/>
</dbReference>
<keyword evidence="4" id="KW-0378">Hydrolase</keyword>
<dbReference type="PANTHER" id="PTHR42796:SF7">
    <property type="entry name" value="2-DEHYDRO-3-DEOXY-D-ARABINONATE DEHYDRATASE"/>
    <property type="match status" value="1"/>
</dbReference>
<gene>
    <name evidence="4" type="ORF">ACFOWS_00370</name>
</gene>
<dbReference type="Gene3D" id="3.90.850.10">
    <property type="entry name" value="Fumarylacetoacetase-like, C-terminal domain"/>
    <property type="match status" value="1"/>
</dbReference>
<evidence type="ECO:0000313" key="4">
    <source>
        <dbReference type="EMBL" id="MFC4218565.1"/>
    </source>
</evidence>
<dbReference type="Pfam" id="PF01557">
    <property type="entry name" value="FAA_hydrolase"/>
    <property type="match status" value="1"/>
</dbReference>
<sequence length="277" mass="30998">MKVYRTSKGIVLQSEGKYYLSDASWDDFINDDSLFQKCKSIVSQNQPIENGPELISDHLLKPIENQEIWATGVTYYNSKMGRQEEAKEAGGGDFYERVYNAERPELFFKSTAARAVGHLDKVAIRDDSTWDVPEPELTLCITSNEKIVGYTIGNDMSSRSIEGENPLYLPQAKNYDRSAAIGPCILVTDEPFPQDSKIYLDIVRNGNKVFSGEIGVDQIVRKFEDIVQYLYKHTTYPSGCFLMTGTGIVPDASFTLAQNDEINITIDNIGTLTNTIG</sequence>
<dbReference type="InterPro" id="IPR011234">
    <property type="entry name" value="Fumarylacetoacetase-like_C"/>
</dbReference>
<dbReference type="RefSeq" id="WP_379761904.1">
    <property type="nucleotide sequence ID" value="NZ_JBHSCL010000002.1"/>
</dbReference>
<dbReference type="EMBL" id="JBHSCL010000002">
    <property type="protein sequence ID" value="MFC4218565.1"/>
    <property type="molecule type" value="Genomic_DNA"/>
</dbReference>
<dbReference type="SUPFAM" id="SSF56529">
    <property type="entry name" value="FAH"/>
    <property type="match status" value="1"/>
</dbReference>
<dbReference type="InterPro" id="IPR036663">
    <property type="entry name" value="Fumarylacetoacetase_C_sf"/>
</dbReference>
<keyword evidence="2" id="KW-0479">Metal-binding</keyword>
<dbReference type="InterPro" id="IPR051121">
    <property type="entry name" value="FAH"/>
</dbReference>
<dbReference type="Proteomes" id="UP001595841">
    <property type="component" value="Unassembled WGS sequence"/>
</dbReference>
<accession>A0ABV8PJ03</accession>
<evidence type="ECO:0000259" key="3">
    <source>
        <dbReference type="Pfam" id="PF01557"/>
    </source>
</evidence>
<protein>
    <submittedName>
        <fullName evidence="4">Fumarylacetoacetate hydrolase family protein</fullName>
    </submittedName>
</protein>
<comment type="caution">
    <text evidence="4">The sequence shown here is derived from an EMBL/GenBank/DDBJ whole genome shotgun (WGS) entry which is preliminary data.</text>
</comment>
<dbReference type="GO" id="GO:0016787">
    <property type="term" value="F:hydrolase activity"/>
    <property type="evidence" value="ECO:0007669"/>
    <property type="project" value="UniProtKB-KW"/>
</dbReference>
<evidence type="ECO:0000313" key="5">
    <source>
        <dbReference type="Proteomes" id="UP001595841"/>
    </source>
</evidence>
<evidence type="ECO:0000256" key="1">
    <source>
        <dbReference type="ARBA" id="ARBA00010211"/>
    </source>
</evidence>
<keyword evidence="5" id="KW-1185">Reference proteome</keyword>